<comment type="caution">
    <text evidence="1">The sequence shown here is derived from an EMBL/GenBank/DDBJ whole genome shotgun (WGS) entry which is preliminary data.</text>
</comment>
<keyword evidence="2" id="KW-1185">Reference proteome</keyword>
<dbReference type="InterPro" id="IPR021087">
    <property type="entry name" value="Uncharacterised_PixA/AidA"/>
</dbReference>
<proteinExistence type="predicted"/>
<dbReference type="EMBL" id="JACHYB010000002">
    <property type="protein sequence ID" value="MBB3188354.1"/>
    <property type="molecule type" value="Genomic_DNA"/>
</dbReference>
<dbReference type="InterPro" id="IPR038712">
    <property type="entry name" value="PixA-like_sf"/>
</dbReference>
<evidence type="ECO:0000313" key="2">
    <source>
        <dbReference type="Proteomes" id="UP000544222"/>
    </source>
</evidence>
<accession>A0A7W5DSP8</accession>
<reference evidence="1 2" key="1">
    <citation type="submission" date="2020-08" db="EMBL/GenBank/DDBJ databases">
        <title>Genomic Encyclopedia of Type Strains, Phase IV (KMG-IV): sequencing the most valuable type-strain genomes for metagenomic binning, comparative biology and taxonomic classification.</title>
        <authorList>
            <person name="Goeker M."/>
        </authorList>
    </citation>
    <scope>NUCLEOTIDE SEQUENCE [LARGE SCALE GENOMIC DNA]</scope>
    <source>
        <strain evidence="1 2">DSM 27471</strain>
    </source>
</reference>
<dbReference type="Gene3D" id="2.60.40.3910">
    <property type="entry name" value="Inclusion body protein"/>
    <property type="match status" value="1"/>
</dbReference>
<evidence type="ECO:0008006" key="3">
    <source>
        <dbReference type="Google" id="ProtNLM"/>
    </source>
</evidence>
<dbReference type="Pfam" id="PF12306">
    <property type="entry name" value="PixA"/>
    <property type="match status" value="1"/>
</dbReference>
<dbReference type="RefSeq" id="WP_183414108.1">
    <property type="nucleotide sequence ID" value="NZ_JACHYB010000002.1"/>
</dbReference>
<organism evidence="1 2">
    <name type="scientific">Microbacter margulisiae</name>
    <dbReference type="NCBI Taxonomy" id="1350067"/>
    <lineage>
        <taxon>Bacteria</taxon>
        <taxon>Pseudomonadati</taxon>
        <taxon>Bacteroidota</taxon>
        <taxon>Bacteroidia</taxon>
        <taxon>Bacteroidales</taxon>
        <taxon>Porphyromonadaceae</taxon>
        <taxon>Microbacter</taxon>
    </lineage>
</organism>
<protein>
    <recommendedName>
        <fullName evidence="3">Inclusion body protein</fullName>
    </recommendedName>
</protein>
<evidence type="ECO:0000313" key="1">
    <source>
        <dbReference type="EMBL" id="MBB3188354.1"/>
    </source>
</evidence>
<dbReference type="AlphaFoldDB" id="A0A7W5DSP8"/>
<gene>
    <name evidence="1" type="ORF">FHX64_002552</name>
</gene>
<name>A0A7W5DSP8_9PORP</name>
<sequence length="178" mass="19424">MATINVLIAVDAAKLAQQVADGSLKPGTKDNPTNLGSYDQSDVYIAMITQSGNVDNTSQGKSELEIKCNGGDTIQWAITSFTNNFDHSVFLYNGRFNPADAMNMMSYNSSQTKNYLPAPGTGGSIGNITKYINQVVTAQANVARVEVRIQYFLSFQLYDNAKGSIIGYFAWDPFINVH</sequence>
<dbReference type="Proteomes" id="UP000544222">
    <property type="component" value="Unassembled WGS sequence"/>
</dbReference>